<protein>
    <submittedName>
        <fullName evidence="2">Uncharacterized protein</fullName>
    </submittedName>
</protein>
<sequence length="226" mass="24181">MEANEEEYWRKNSGMDVRRPLPGERNGAQILRMAIDAYEQGQRRGSTLATAYSRSMVPAASAAAVSSSSNNRLPPTLVLTNLSEKSQREAKHFLDAVRATSPEGAVADKLLLAGGAGPSAVGASFKAGLTGAQRYIPSTNTTFVPTIPSPTVTKTTTTPQPLRKKERVGILADEPVSRGMEDEGGVVAPFGPYWADGKQQTHNLTQSSASLSFFSDLPTSWAYTHL</sequence>
<feature type="region of interest" description="Disordered" evidence="1">
    <location>
        <begin position="1"/>
        <end position="23"/>
    </location>
</feature>
<evidence type="ECO:0000256" key="1">
    <source>
        <dbReference type="SAM" id="MobiDB-lite"/>
    </source>
</evidence>
<reference evidence="2" key="1">
    <citation type="submission" date="2016-04" db="EMBL/GenBank/DDBJ databases">
        <authorList>
            <person name="Nguyen H.D."/>
            <person name="Samba Siva P."/>
            <person name="Cullis J."/>
            <person name="Levesque C.A."/>
            <person name="Hambleton S."/>
        </authorList>
    </citation>
    <scope>NUCLEOTIDE SEQUENCE</scope>
    <source>
        <strain evidence="2">DAOMC 236422</strain>
    </source>
</reference>
<reference evidence="2" key="2">
    <citation type="journal article" date="2019" name="IMA Fungus">
        <title>Genome sequencing and comparison of five Tilletia species to identify candidate genes for the detection of regulated species infecting wheat.</title>
        <authorList>
            <person name="Nguyen H.D.T."/>
            <person name="Sultana T."/>
            <person name="Kesanakurti P."/>
            <person name="Hambleton S."/>
        </authorList>
    </citation>
    <scope>NUCLEOTIDE SEQUENCE</scope>
    <source>
        <strain evidence="2">DAOMC 236422</strain>
    </source>
</reference>
<organism evidence="2 3">
    <name type="scientific">Tilletia walkeri</name>
    <dbReference type="NCBI Taxonomy" id="117179"/>
    <lineage>
        <taxon>Eukaryota</taxon>
        <taxon>Fungi</taxon>
        <taxon>Dikarya</taxon>
        <taxon>Basidiomycota</taxon>
        <taxon>Ustilaginomycotina</taxon>
        <taxon>Exobasidiomycetes</taxon>
        <taxon>Tilletiales</taxon>
        <taxon>Tilletiaceae</taxon>
        <taxon>Tilletia</taxon>
    </lineage>
</organism>
<evidence type="ECO:0000313" key="2">
    <source>
        <dbReference type="EMBL" id="KAE8267040.1"/>
    </source>
</evidence>
<dbReference type="Proteomes" id="UP000078113">
    <property type="component" value="Unassembled WGS sequence"/>
</dbReference>
<gene>
    <name evidence="2" type="ORF">A4X09_0g5304</name>
</gene>
<name>A0A8X7N7N7_9BASI</name>
<comment type="caution">
    <text evidence="2">The sequence shown here is derived from an EMBL/GenBank/DDBJ whole genome shotgun (WGS) entry which is preliminary data.</text>
</comment>
<accession>A0A8X7N7N7</accession>
<keyword evidence="3" id="KW-1185">Reference proteome</keyword>
<dbReference type="EMBL" id="LWDG02000265">
    <property type="protein sequence ID" value="KAE8267040.1"/>
    <property type="molecule type" value="Genomic_DNA"/>
</dbReference>
<dbReference type="AlphaFoldDB" id="A0A8X7N7N7"/>
<proteinExistence type="predicted"/>
<evidence type="ECO:0000313" key="3">
    <source>
        <dbReference type="Proteomes" id="UP000078113"/>
    </source>
</evidence>